<keyword evidence="1" id="KW-0809">Transit peptide</keyword>
<evidence type="ECO:0000313" key="3">
    <source>
        <dbReference type="EMBL" id="ACB53421.1"/>
    </source>
</evidence>
<evidence type="ECO:0000259" key="2">
    <source>
        <dbReference type="Pfam" id="PF01571"/>
    </source>
</evidence>
<name>B1WQW9_CROS5</name>
<dbReference type="InterPro" id="IPR027266">
    <property type="entry name" value="TrmE/GcvT-like"/>
</dbReference>
<dbReference type="InterPro" id="IPR045179">
    <property type="entry name" value="YgfZ/GcvT"/>
</dbReference>
<evidence type="ECO:0000256" key="1">
    <source>
        <dbReference type="ARBA" id="ARBA00022946"/>
    </source>
</evidence>
<dbReference type="Pfam" id="PF01571">
    <property type="entry name" value="GCV_T"/>
    <property type="match status" value="1"/>
</dbReference>
<sequence length="368" mass="41830">MIIFLIFKNQEIMLKDLRNSQKKSGAKLLENDNIIESFNNDSQGFKSAYDDVVICDRSHWGLLQLTGEDRLRFLHNQTTNDINRLQCGQLCDTVFVNSTGRTLDLVTTYVTEDSILLLVSPNRRRFLYEWMDRYIFPMDKVEIRDISEQNAIFTIIGKEAAKKLNQWDIAAQILSELSPRKYGLLTVEEKNIMIGYDTGLNLSGYTLIVPENLAKTVWETVINLGIIPIGDRVWQQLRIKQGRPYPDQELTEDYNPLEAGLWSSISFDKGCYIGQETIARLNTYQGVKQRLWGVKLTQPVKAGNTVMVDDKKVGILTSSIQLEEECLGLAYVKTKAGGEGLKVTIGDAKGQLISVPFLSHEYYKPESK</sequence>
<organism evidence="3 4">
    <name type="scientific">Crocosphaera subtropica (strain ATCC 51142 / BH68)</name>
    <name type="common">Cyanothece sp. (strain ATCC 51142)</name>
    <dbReference type="NCBI Taxonomy" id="43989"/>
    <lineage>
        <taxon>Bacteria</taxon>
        <taxon>Bacillati</taxon>
        <taxon>Cyanobacteriota</taxon>
        <taxon>Cyanophyceae</taxon>
        <taxon>Oscillatoriophycideae</taxon>
        <taxon>Chroococcales</taxon>
        <taxon>Aphanothecaceae</taxon>
        <taxon>Crocosphaera</taxon>
        <taxon>Crocosphaera subtropica</taxon>
    </lineage>
</organism>
<dbReference type="PIRSF" id="PIRSF006487">
    <property type="entry name" value="GcvT"/>
    <property type="match status" value="1"/>
</dbReference>
<dbReference type="HOGENOM" id="CLU_007884_6_3_3"/>
<evidence type="ECO:0000313" key="4">
    <source>
        <dbReference type="Proteomes" id="UP000001203"/>
    </source>
</evidence>
<gene>
    <name evidence="3" type="ordered locus">cce_4073</name>
</gene>
<dbReference type="InterPro" id="IPR017703">
    <property type="entry name" value="YgfZ/GCV_T_CS"/>
</dbReference>
<dbReference type="PANTHER" id="PTHR22602:SF0">
    <property type="entry name" value="TRANSFERASE CAF17, MITOCHONDRIAL-RELATED"/>
    <property type="match status" value="1"/>
</dbReference>
<dbReference type="Gene3D" id="3.30.1360.120">
    <property type="entry name" value="Probable tRNA modification gtpase trme, domain 1"/>
    <property type="match status" value="1"/>
</dbReference>
<dbReference type="NCBIfam" id="TIGR03317">
    <property type="entry name" value="ygfZ_signature"/>
    <property type="match status" value="1"/>
</dbReference>
<reference evidence="3 4" key="1">
    <citation type="journal article" date="2008" name="Proc. Natl. Acad. Sci. U.S.A.">
        <title>The genome of Cyanothece 51142, a unicellular diazotrophic cyanobacterium important in the marine nitrogen cycle.</title>
        <authorList>
            <person name="Welsh E.A."/>
            <person name="Liberton M."/>
            <person name="Stoeckel J."/>
            <person name="Loh T."/>
            <person name="Elvitigala T."/>
            <person name="Wang C."/>
            <person name="Wollam A."/>
            <person name="Fulton R.S."/>
            <person name="Clifton S.W."/>
            <person name="Jacobs J.M."/>
            <person name="Aurora R."/>
            <person name="Ghosh B.K."/>
            <person name="Sherman L.A."/>
            <person name="Smith R.D."/>
            <person name="Wilson R.K."/>
            <person name="Pakrasi H.B."/>
        </authorList>
    </citation>
    <scope>NUCLEOTIDE SEQUENCE [LARGE SCALE GENOMIC DNA]</scope>
    <source>
        <strain evidence="4">ATCC 51142 / BH68</strain>
    </source>
</reference>
<dbReference type="GO" id="GO:0016226">
    <property type="term" value="P:iron-sulfur cluster assembly"/>
    <property type="evidence" value="ECO:0007669"/>
    <property type="project" value="TreeGrafter"/>
</dbReference>
<keyword evidence="4" id="KW-1185">Reference proteome</keyword>
<dbReference type="eggNOG" id="COG0354">
    <property type="taxonomic scope" value="Bacteria"/>
</dbReference>
<dbReference type="GO" id="GO:0016740">
    <property type="term" value="F:transferase activity"/>
    <property type="evidence" value="ECO:0007669"/>
    <property type="project" value="UniProtKB-KW"/>
</dbReference>
<dbReference type="InterPro" id="IPR006222">
    <property type="entry name" value="GCVT_N"/>
</dbReference>
<dbReference type="AlphaFoldDB" id="B1WQW9"/>
<dbReference type="PANTHER" id="PTHR22602">
    <property type="entry name" value="TRANSFERASE CAF17, MITOCHONDRIAL-RELATED"/>
    <property type="match status" value="1"/>
</dbReference>
<accession>B1WQW9</accession>
<keyword evidence="3" id="KW-0808">Transferase</keyword>
<dbReference type="SUPFAM" id="SSF103025">
    <property type="entry name" value="Folate-binding domain"/>
    <property type="match status" value="1"/>
</dbReference>
<feature type="domain" description="GCVT N-terminal" evidence="2">
    <location>
        <begin position="47"/>
        <end position="269"/>
    </location>
</feature>
<proteinExistence type="predicted"/>
<dbReference type="STRING" id="43989.cce_4073"/>
<dbReference type="EMBL" id="CP000806">
    <property type="protein sequence ID" value="ACB53421.1"/>
    <property type="molecule type" value="Genomic_DNA"/>
</dbReference>
<protein>
    <submittedName>
        <fullName evidence="3">Aminomethyl transferase, glycine cleavage T protein</fullName>
    </submittedName>
</protein>
<dbReference type="Proteomes" id="UP000001203">
    <property type="component" value="Chromosome circular"/>
</dbReference>
<dbReference type="KEGG" id="cyt:cce_4073"/>